<evidence type="ECO:0000313" key="1">
    <source>
        <dbReference type="EMBL" id="RVW88498.1"/>
    </source>
</evidence>
<proteinExistence type="predicted"/>
<comment type="caution">
    <text evidence="1">The sequence shown here is derived from an EMBL/GenBank/DDBJ whole genome shotgun (WGS) entry which is preliminary data.</text>
</comment>
<gene>
    <name evidence="1" type="ORF">CK203_043835</name>
</gene>
<name>A0A438HVM4_VITVI</name>
<dbReference type="Proteomes" id="UP000288805">
    <property type="component" value="Unassembled WGS sequence"/>
</dbReference>
<accession>A0A438HVM4</accession>
<sequence length="323" mass="37115">MEQGSPTILGDEERDFWRQKSRELWLKEEENDLKNSVVGAFQKLYSEEEGWRPSIDGLSFMGLDSNEVEGLENPFSEKEVFATLSDLGKDKAPGSDGFTMAFWLFGFFKVQGFETRRPPIPLSVHDSDGESQDQLTHLSWLLMWFEACSGLKINLEKSEFIPKSKAEVEEDSEGLPMRGRTLEQRSHLVSGIGALPLKVRLCGSNRSVINMVYRRGMVYSGRKWEHGVGLWKAIRKEWLDGVGDGWTPLFSRALNDWEIEMVERFMLKIQPFRVQREVEDKVVWTASRSGVFSVKSLYFIMEPEVLRRAYVPPKVAFLAWEAS</sequence>
<evidence type="ECO:0008006" key="3">
    <source>
        <dbReference type="Google" id="ProtNLM"/>
    </source>
</evidence>
<protein>
    <recommendedName>
        <fullName evidence="3">Reverse transcriptase domain-containing protein</fullName>
    </recommendedName>
</protein>
<reference evidence="1 2" key="1">
    <citation type="journal article" date="2018" name="PLoS Genet.">
        <title>Population sequencing reveals clonal diversity and ancestral inbreeding in the grapevine cultivar Chardonnay.</title>
        <authorList>
            <person name="Roach M.J."/>
            <person name="Johnson D.L."/>
            <person name="Bohlmann J."/>
            <person name="van Vuuren H.J."/>
            <person name="Jones S.J."/>
            <person name="Pretorius I.S."/>
            <person name="Schmidt S.A."/>
            <person name="Borneman A.R."/>
        </authorList>
    </citation>
    <scope>NUCLEOTIDE SEQUENCE [LARGE SCALE GENOMIC DNA]</scope>
    <source>
        <strain evidence="2">cv. Chardonnay</strain>
        <tissue evidence="1">Leaf</tissue>
    </source>
</reference>
<dbReference type="AlphaFoldDB" id="A0A438HVM4"/>
<evidence type="ECO:0000313" key="2">
    <source>
        <dbReference type="Proteomes" id="UP000288805"/>
    </source>
</evidence>
<organism evidence="1 2">
    <name type="scientific">Vitis vinifera</name>
    <name type="common">Grape</name>
    <dbReference type="NCBI Taxonomy" id="29760"/>
    <lineage>
        <taxon>Eukaryota</taxon>
        <taxon>Viridiplantae</taxon>
        <taxon>Streptophyta</taxon>
        <taxon>Embryophyta</taxon>
        <taxon>Tracheophyta</taxon>
        <taxon>Spermatophyta</taxon>
        <taxon>Magnoliopsida</taxon>
        <taxon>eudicotyledons</taxon>
        <taxon>Gunneridae</taxon>
        <taxon>Pentapetalae</taxon>
        <taxon>rosids</taxon>
        <taxon>Vitales</taxon>
        <taxon>Vitaceae</taxon>
        <taxon>Viteae</taxon>
        <taxon>Vitis</taxon>
    </lineage>
</organism>
<dbReference type="EMBL" id="QGNW01000173">
    <property type="protein sequence ID" value="RVW88498.1"/>
    <property type="molecule type" value="Genomic_DNA"/>
</dbReference>